<keyword evidence="3 8" id="KW-0699">rRNA-binding</keyword>
<evidence type="ECO:0000313" key="10">
    <source>
        <dbReference type="EMBL" id="GAA0699022.1"/>
    </source>
</evidence>
<comment type="similarity">
    <text evidence="2 8">Belongs to the bacterial ribosomal protein bS20 family.</text>
</comment>
<accession>A0ABN1I992</accession>
<sequence>MANSAGSKKRARQAEKRRQHNASLRSMARTYIKKVIAAIDSGDQAAAQEAFKVAQPIMDSSVNKGIFHKNKIARTKSRLTARIKAMAA</sequence>
<name>A0ABN1I992_9GAMM</name>
<keyword evidence="11" id="KW-1185">Reference proteome</keyword>
<proteinExistence type="inferred from homology"/>
<keyword evidence="6 8" id="KW-0687">Ribonucleoprotein</keyword>
<dbReference type="RefSeq" id="WP_343807643.1">
    <property type="nucleotide sequence ID" value="NZ_BAAAET010000004.1"/>
</dbReference>
<dbReference type="PANTHER" id="PTHR33398:SF1">
    <property type="entry name" value="SMALL RIBOSOMAL SUBUNIT PROTEIN BS20C"/>
    <property type="match status" value="1"/>
</dbReference>
<evidence type="ECO:0000256" key="6">
    <source>
        <dbReference type="ARBA" id="ARBA00023274"/>
    </source>
</evidence>
<evidence type="ECO:0000256" key="9">
    <source>
        <dbReference type="SAM" id="MobiDB-lite"/>
    </source>
</evidence>
<evidence type="ECO:0000313" key="11">
    <source>
        <dbReference type="Proteomes" id="UP001499915"/>
    </source>
</evidence>
<dbReference type="NCBIfam" id="TIGR00029">
    <property type="entry name" value="S20"/>
    <property type="match status" value="1"/>
</dbReference>
<evidence type="ECO:0000256" key="4">
    <source>
        <dbReference type="ARBA" id="ARBA00022884"/>
    </source>
</evidence>
<evidence type="ECO:0000256" key="5">
    <source>
        <dbReference type="ARBA" id="ARBA00022980"/>
    </source>
</evidence>
<dbReference type="Gene3D" id="1.20.58.110">
    <property type="entry name" value="Ribosomal protein S20"/>
    <property type="match status" value="1"/>
</dbReference>
<keyword evidence="4 8" id="KW-0694">RNA-binding</keyword>
<feature type="compositionally biased region" description="Basic residues" evidence="9">
    <location>
        <begin position="7"/>
        <end position="20"/>
    </location>
</feature>
<dbReference type="InterPro" id="IPR002583">
    <property type="entry name" value="Ribosomal_bS20"/>
</dbReference>
<dbReference type="Proteomes" id="UP001499915">
    <property type="component" value="Unassembled WGS sequence"/>
</dbReference>
<evidence type="ECO:0000256" key="2">
    <source>
        <dbReference type="ARBA" id="ARBA00007634"/>
    </source>
</evidence>
<evidence type="ECO:0000256" key="1">
    <source>
        <dbReference type="ARBA" id="ARBA00003134"/>
    </source>
</evidence>
<comment type="caution">
    <text evidence="10">The sequence shown here is derived from an EMBL/GenBank/DDBJ whole genome shotgun (WGS) entry which is preliminary data.</text>
</comment>
<evidence type="ECO:0000256" key="7">
    <source>
        <dbReference type="ARBA" id="ARBA00035136"/>
    </source>
</evidence>
<keyword evidence="5 8" id="KW-0689">Ribosomal protein</keyword>
<dbReference type="GO" id="GO:0005840">
    <property type="term" value="C:ribosome"/>
    <property type="evidence" value="ECO:0007669"/>
    <property type="project" value="UniProtKB-KW"/>
</dbReference>
<feature type="region of interest" description="Disordered" evidence="9">
    <location>
        <begin position="1"/>
        <end position="26"/>
    </location>
</feature>
<dbReference type="EMBL" id="BAAAET010000004">
    <property type="protein sequence ID" value="GAA0699022.1"/>
    <property type="molecule type" value="Genomic_DNA"/>
</dbReference>
<dbReference type="PANTHER" id="PTHR33398">
    <property type="entry name" value="30S RIBOSOMAL PROTEIN S20"/>
    <property type="match status" value="1"/>
</dbReference>
<evidence type="ECO:0000256" key="3">
    <source>
        <dbReference type="ARBA" id="ARBA00022730"/>
    </source>
</evidence>
<dbReference type="InterPro" id="IPR036510">
    <property type="entry name" value="Ribosomal_bS20_sf"/>
</dbReference>
<evidence type="ECO:0000256" key="8">
    <source>
        <dbReference type="HAMAP-Rule" id="MF_00500"/>
    </source>
</evidence>
<gene>
    <name evidence="8 10" type="primary">rpsT</name>
    <name evidence="10" type="ORF">GCM10009104_29570</name>
</gene>
<protein>
    <recommendedName>
        <fullName evidence="7 8">Small ribosomal subunit protein bS20</fullName>
    </recommendedName>
</protein>
<reference evidence="10 11" key="1">
    <citation type="journal article" date="2019" name="Int. J. Syst. Evol. Microbiol.">
        <title>The Global Catalogue of Microorganisms (GCM) 10K type strain sequencing project: providing services to taxonomists for standard genome sequencing and annotation.</title>
        <authorList>
            <consortium name="The Broad Institute Genomics Platform"/>
            <consortium name="The Broad Institute Genome Sequencing Center for Infectious Disease"/>
            <person name="Wu L."/>
            <person name="Ma J."/>
        </authorList>
    </citation>
    <scope>NUCLEOTIDE SEQUENCE [LARGE SCALE GENOMIC DNA]</scope>
    <source>
        <strain evidence="10 11">JCM 15134</strain>
    </source>
</reference>
<dbReference type="Pfam" id="PF01649">
    <property type="entry name" value="Ribosomal_S20p"/>
    <property type="match status" value="1"/>
</dbReference>
<comment type="function">
    <text evidence="1 8">Binds directly to 16S ribosomal RNA.</text>
</comment>
<organism evidence="10 11">
    <name type="scientific">Marinobacterium maritimum</name>
    <dbReference type="NCBI Taxonomy" id="500162"/>
    <lineage>
        <taxon>Bacteria</taxon>
        <taxon>Pseudomonadati</taxon>
        <taxon>Pseudomonadota</taxon>
        <taxon>Gammaproteobacteria</taxon>
        <taxon>Oceanospirillales</taxon>
        <taxon>Oceanospirillaceae</taxon>
        <taxon>Marinobacterium</taxon>
    </lineage>
</organism>
<dbReference type="HAMAP" id="MF_00500">
    <property type="entry name" value="Ribosomal_bS20"/>
    <property type="match status" value="1"/>
</dbReference>
<dbReference type="SUPFAM" id="SSF46992">
    <property type="entry name" value="Ribosomal protein S20"/>
    <property type="match status" value="1"/>
</dbReference>